<evidence type="ECO:0000256" key="1">
    <source>
        <dbReference type="SAM" id="MobiDB-lite"/>
    </source>
</evidence>
<dbReference type="EMBL" id="CP059735">
    <property type="protein sequence ID" value="WDD98618.1"/>
    <property type="molecule type" value="Genomic_DNA"/>
</dbReference>
<keyword evidence="3" id="KW-1185">Reference proteome</keyword>
<dbReference type="Proteomes" id="UP000032568">
    <property type="component" value="Chromosome"/>
</dbReference>
<accession>A0AAF0C356</accession>
<name>A0AAF0C356_9GAMM</name>
<dbReference type="InterPro" id="IPR026481">
    <property type="entry name" value="CCGSCS"/>
</dbReference>
<reference evidence="2 3" key="1">
    <citation type="journal article" date="2015" name="Genome Announc.">
        <title>Draft Genome Sequences of Marine Isolates of Thalassomonas viridans and Thalassomonas actiniarum.</title>
        <authorList>
            <person name="Olonade I."/>
            <person name="van Zyl L.J."/>
            <person name="Trindade M."/>
        </authorList>
    </citation>
    <scope>NUCLEOTIDE SEQUENCE [LARGE SCALE GENOMIC DNA]</scope>
    <source>
        <strain evidence="2 3">A5K-106</strain>
    </source>
</reference>
<dbReference type="AlphaFoldDB" id="A0AAF0C356"/>
<sequence length="35" mass="3823">MSNQVDNALEESQETEEPRRVHGENGVCCGSCEGQ</sequence>
<evidence type="ECO:0000313" key="3">
    <source>
        <dbReference type="Proteomes" id="UP000032568"/>
    </source>
</evidence>
<feature type="region of interest" description="Disordered" evidence="1">
    <location>
        <begin position="1"/>
        <end position="25"/>
    </location>
</feature>
<dbReference type="NCBIfam" id="TIGR04101">
    <property type="entry name" value="CCGSCS"/>
    <property type="match status" value="1"/>
</dbReference>
<protein>
    <submittedName>
        <fullName evidence="2">CCGSCS motif protein</fullName>
    </submittedName>
</protein>
<proteinExistence type="predicted"/>
<evidence type="ECO:0000313" key="2">
    <source>
        <dbReference type="EMBL" id="WDD98618.1"/>
    </source>
</evidence>
<dbReference type="RefSeq" id="WP_160298300.1">
    <property type="nucleotide sequence ID" value="NZ_CP059735.1"/>
</dbReference>
<dbReference type="KEGG" id="tact:SG35_025775"/>
<organism evidence="2 3">
    <name type="scientific">Thalassomonas actiniarum</name>
    <dbReference type="NCBI Taxonomy" id="485447"/>
    <lineage>
        <taxon>Bacteria</taxon>
        <taxon>Pseudomonadati</taxon>
        <taxon>Pseudomonadota</taxon>
        <taxon>Gammaproteobacteria</taxon>
        <taxon>Alteromonadales</taxon>
        <taxon>Colwelliaceae</taxon>
        <taxon>Thalassomonas</taxon>
    </lineage>
</organism>
<reference evidence="2 3" key="2">
    <citation type="journal article" date="2022" name="Mar. Drugs">
        <title>Bioassay-Guided Fractionation Leads to the Detection of Cholic Acid Generated by the Rare Thalassomonas sp.</title>
        <authorList>
            <person name="Pheiffer F."/>
            <person name="Schneider Y.K."/>
            <person name="Hansen E.H."/>
            <person name="Andersen J.H."/>
            <person name="Isaksson J."/>
            <person name="Busche T."/>
            <person name="R C."/>
            <person name="Kalinowski J."/>
            <person name="Zyl L.V."/>
            <person name="Trindade M."/>
        </authorList>
    </citation>
    <scope>NUCLEOTIDE SEQUENCE [LARGE SCALE GENOMIC DNA]</scope>
    <source>
        <strain evidence="2 3">A5K-106</strain>
    </source>
</reference>
<gene>
    <name evidence="2" type="ORF">SG35_025775</name>
</gene>